<dbReference type="OrthoDB" id="428850at2759"/>
<evidence type="ECO:0000256" key="1">
    <source>
        <dbReference type="SAM" id="MobiDB-lite"/>
    </source>
</evidence>
<evidence type="ECO:0000313" key="2">
    <source>
        <dbReference type="EMBL" id="CAG2249415.1"/>
    </source>
</evidence>
<accession>A0A8S3V450</accession>
<dbReference type="GO" id="GO:0005814">
    <property type="term" value="C:centriole"/>
    <property type="evidence" value="ECO:0007669"/>
    <property type="project" value="TreeGrafter"/>
</dbReference>
<dbReference type="GO" id="GO:0032053">
    <property type="term" value="P:ciliary basal body organization"/>
    <property type="evidence" value="ECO:0007669"/>
    <property type="project" value="TreeGrafter"/>
</dbReference>
<dbReference type="GO" id="GO:0036064">
    <property type="term" value="C:ciliary basal body"/>
    <property type="evidence" value="ECO:0007669"/>
    <property type="project" value="InterPro"/>
</dbReference>
<gene>
    <name evidence="2" type="ORF">MEDL_61056</name>
</gene>
<dbReference type="GO" id="GO:0005813">
    <property type="term" value="C:centrosome"/>
    <property type="evidence" value="ECO:0007669"/>
    <property type="project" value="InterPro"/>
</dbReference>
<proteinExistence type="predicted"/>
<feature type="compositionally biased region" description="Low complexity" evidence="1">
    <location>
        <begin position="612"/>
        <end position="632"/>
    </location>
</feature>
<feature type="compositionally biased region" description="Basic and acidic residues" evidence="1">
    <location>
        <begin position="643"/>
        <end position="653"/>
    </location>
</feature>
<dbReference type="GO" id="GO:0010457">
    <property type="term" value="P:centriole-centriole cohesion"/>
    <property type="evidence" value="ECO:0007669"/>
    <property type="project" value="TreeGrafter"/>
</dbReference>
<dbReference type="InterPro" id="IPR029060">
    <property type="entry name" value="PIN-like_dom_sf"/>
</dbReference>
<reference evidence="2" key="1">
    <citation type="submission" date="2021-03" db="EMBL/GenBank/DDBJ databases">
        <authorList>
            <person name="Bekaert M."/>
        </authorList>
    </citation>
    <scope>NUCLEOTIDE SEQUENCE</scope>
</reference>
<dbReference type="GO" id="GO:0007099">
    <property type="term" value="P:centriole replication"/>
    <property type="evidence" value="ECO:0007669"/>
    <property type="project" value="TreeGrafter"/>
</dbReference>
<dbReference type="PANTHER" id="PTHR31691:SF1">
    <property type="entry name" value="ROTATIN"/>
    <property type="match status" value="1"/>
</dbReference>
<name>A0A8S3V450_MYTED</name>
<dbReference type="Gene3D" id="3.40.50.1010">
    <property type="entry name" value="5'-nuclease"/>
    <property type="match status" value="1"/>
</dbReference>
<organism evidence="2 3">
    <name type="scientific">Mytilus edulis</name>
    <name type="common">Blue mussel</name>
    <dbReference type="NCBI Taxonomy" id="6550"/>
    <lineage>
        <taxon>Eukaryota</taxon>
        <taxon>Metazoa</taxon>
        <taxon>Spiralia</taxon>
        <taxon>Lophotrochozoa</taxon>
        <taxon>Mollusca</taxon>
        <taxon>Bivalvia</taxon>
        <taxon>Autobranchia</taxon>
        <taxon>Pteriomorphia</taxon>
        <taxon>Mytilida</taxon>
        <taxon>Mytiloidea</taxon>
        <taxon>Mytilidae</taxon>
        <taxon>Mytilinae</taxon>
        <taxon>Mytilus</taxon>
    </lineage>
</organism>
<feature type="region of interest" description="Disordered" evidence="1">
    <location>
        <begin position="610"/>
        <end position="670"/>
    </location>
</feature>
<evidence type="ECO:0000313" key="3">
    <source>
        <dbReference type="Proteomes" id="UP000683360"/>
    </source>
</evidence>
<comment type="caution">
    <text evidence="2">The sequence shown here is derived from an EMBL/GenBank/DDBJ whole genome shotgun (WGS) entry which is preliminary data.</text>
</comment>
<dbReference type="SUPFAM" id="SSF88723">
    <property type="entry name" value="PIN domain-like"/>
    <property type="match status" value="1"/>
</dbReference>
<protein>
    <submittedName>
        <fullName evidence="2">Uncharacterized protein</fullName>
    </submittedName>
</protein>
<dbReference type="Proteomes" id="UP000683360">
    <property type="component" value="Unassembled WGS sequence"/>
</dbReference>
<keyword evidence="3" id="KW-1185">Reference proteome</keyword>
<feature type="compositionally biased region" description="Low complexity" evidence="1">
    <location>
        <begin position="654"/>
        <end position="669"/>
    </location>
</feature>
<dbReference type="InterPro" id="IPR030791">
    <property type="entry name" value="Rotatin"/>
</dbReference>
<dbReference type="InterPro" id="IPR016024">
    <property type="entry name" value="ARM-type_fold"/>
</dbReference>
<sequence length="1507" mass="169257">MQNLESDHPDIHAHFMNGKHVVRRSDRFWAGLSTDLVIEQVLMRSVKSTGGLTRGRGMGEVQRTLWLLSIPTLAEYNHAMQQLTGTGYKTSDQHIENSKTRMERDNKDSNMLTEFLTERNPFTNDKTLRNIETGMVADSDANADEAKTVGDKIIESIAGNLVSEISFKKKDQIVTLDAKRPSGSNISQQPQVDPQLMFQRLTAVGQDSLNNTAELFEYELSSFPSSLFEANGLPKQAAKATLADAIWNMGDCQAQELPETNIVHVIDGGSLLYRIPWIKGQTFSQICMKYIDHIRKRFSNPTVVMDGYDSSSTKDITHLRRSKGIQSNTITFTRDMPLRVKKETFLLNQSNKQRFVEMLIDIFQEHSIETIQAKEDADLLIVRTAVEKSTRQEVVIYGEDTDLLILLCHLAEKNSHCIFFTTDKQSAMKNSNDWDIQKTQQVLGEEVCHQLPFVHAITGCDTTSRLHGIDKPAVLKKIKADRHLQTQGEVFLMESMGKDDVCKTGQEALVTLYGGMPLEGLDILRWRKFTTKTMALNRSSIVQVQTLPPTSDAAKFHSMRNLLSLLGSTSNQNVQLTTHAAKTLGDLAACLMSRMRYYQDPSLYTPKQDFCSPSSSPFSNSPSSLSNHSAPPDRNSFAGWTDPRPRGDGRDGDSSTSSRSTSRASSLDLGGDIVQQEETDLEDMQSLQYVQMTVPQFCGCVLDKALPLLKTGNENVVTQLLYLVNQILDILSSVITLEVWNDVSSPAREIVEKLSNSFDTLGNLIVYHHYSNSDHDDESNDLIQHRLAYIGICCFLARLLQEFVPYKMARNILPTQLISAIGIVVFDEGLSQSYSDVQIKLLAYLEQVDREKYNVYVSASRVCQSMQKTCKFLMLCQQEAYQGSCELAKLADESIHSLPYHLHLTLVSEFVKLSSSVCARSEKNTDLQINCRSVLLKFLAHPLPKVRLQTYSTIFQVIKGCLSVDEASDPNSDACMLSRFLLDPDILYEISVFGLNDKDTKVSKTANDLVCHLLDSQLFMTEELWTEFLTNLHKSLPIIQSYADSDSTLGKCIMSMIDPLISTCPGQLPYLEKLRGTLRVMFTSDIRCRAEALKRLAWFLSNEENSQNKQPAFSSLDVANLTNIFIVETQRSLDEDYGRSVFQVDGLRKVYEIFKSDSVDPGVKKSAVDQLAIILQDHNLHSPFKNDGGVKEILKYIKLGIMKPEENTKINWCITVFVDDGELTEICGIEPPSISTKLVLHVWNRNNYVPEITDLFNVFSTKAYFKNLVMPPKVGSLCRYGNPFRGGTNPVIKYEAAIGTDQLTTDISDFSEVYRPCIPCYNQCSKYNCDSNCDPEEHLKVTFNLTNLYLQPYIVDQNDTGHEYNKTAAYYLTVRAVLGSGLTAGASSDGFYVDLTPPQFDSDIMNQIYIDVTQGEFTPVKYQASNDTIKAFWYCYDEQSMIKENMWAIGTSIGGEDIQPYISVGIKQLGINSSLEGVLKTNHTYYASIRCVNGGGQMAEWNDHIGI</sequence>
<dbReference type="SUPFAM" id="SSF48371">
    <property type="entry name" value="ARM repeat"/>
    <property type="match status" value="1"/>
</dbReference>
<dbReference type="EMBL" id="CAJPWZ010002969">
    <property type="protein sequence ID" value="CAG2249415.1"/>
    <property type="molecule type" value="Genomic_DNA"/>
</dbReference>
<dbReference type="PANTHER" id="PTHR31691">
    <property type="entry name" value="ROTATIN"/>
    <property type="match status" value="1"/>
</dbReference>